<evidence type="ECO:0000256" key="2">
    <source>
        <dbReference type="RuleBase" id="RU003679"/>
    </source>
</evidence>
<dbReference type="InterPro" id="IPR001944">
    <property type="entry name" value="Glycoside_Hdrlase_35"/>
</dbReference>
<dbReference type="STRING" id="907348.TresaDRAFT_1692"/>
<dbReference type="eggNOG" id="COG1874">
    <property type="taxonomic scope" value="Bacteria"/>
</dbReference>
<feature type="domain" description="Glycoside hydrolase 35 catalytic" evidence="3">
    <location>
        <begin position="9"/>
        <end position="351"/>
    </location>
</feature>
<dbReference type="SUPFAM" id="SSF51445">
    <property type="entry name" value="(Trans)glycosidases"/>
    <property type="match status" value="1"/>
</dbReference>
<dbReference type="Gene3D" id="3.20.20.80">
    <property type="entry name" value="Glycosidases"/>
    <property type="match status" value="1"/>
</dbReference>
<sequence>MSYGFDSISLIRDGKRWFPVMGEIHYSRVPNAFWADELLKMKAGGVDVVSAYTIWIHHEEIEGEYDWSGDRNLRRFVETASSCGMKVLLRIGPWCHGEVRNGGFPDWLLKKDFEPRTNDPRYLSEVGRWYRAVFSQVAGFVGSTIIGVQIENEFGHCGGIYEKEAGELHMRKLRDSARDAGFVVDLYTATGWGGAWTGGMIPVMGGYCDAPWDPRTTEIEPSGNYTFTFERNDHNIGSDHGFGYGITFDIKKFPYLTAELGGGLQVTKHRRTIATASDIAAVALVKMGSGCNLLGFYMYHGGTNPDGRLSTLQESTDTGSLNDLPVKNYDFRAPIREFGQVSDTMRELKLLSYFAGDFGGSLCALGTVIPDENPQNPADFSSLRHSFRSDGSKGYVFVNNYVRHQHLPRHDAVLSSPDGKTRLPALEIEDGDFFFLPFNMEFGGTPVRTATVTPFCAVGGKTVFYKRRNDGSRSSFFDCAGGEKPSDFLVLSRRNALNAWKAGGRLLITGDDAHAFGLPGGGIRIEGRRDASFLVFPDFDSCPDGWRRTGSVNMNEADDLPPVLFARYEKIGAPSSSAGTCEFVPFGGGRYGLDFSGELSRIGTGGISDAFVSLRYVGGSARLFSSACGKRHLLLDDFFMDERIPWEIGLKRFTGCGAELSSLELEIEPLTKDARIYIENPPSFPDSGMRRELLSVSVEYEWSFGIGAEKAR</sequence>
<dbReference type="GO" id="GO:0005975">
    <property type="term" value="P:carbohydrate metabolic process"/>
    <property type="evidence" value="ECO:0007669"/>
    <property type="project" value="InterPro"/>
</dbReference>
<gene>
    <name evidence="4" type="ORF">TresaDRAFT_1692</name>
</gene>
<accession>H7EKN5</accession>
<dbReference type="Proteomes" id="UP000003571">
    <property type="component" value="Unassembled WGS sequence"/>
</dbReference>
<dbReference type="GO" id="GO:0004553">
    <property type="term" value="F:hydrolase activity, hydrolyzing O-glycosyl compounds"/>
    <property type="evidence" value="ECO:0007669"/>
    <property type="project" value="InterPro"/>
</dbReference>
<organism evidence="4 5">
    <name type="scientific">Treponema saccharophilum DSM 2985</name>
    <dbReference type="NCBI Taxonomy" id="907348"/>
    <lineage>
        <taxon>Bacteria</taxon>
        <taxon>Pseudomonadati</taxon>
        <taxon>Spirochaetota</taxon>
        <taxon>Spirochaetia</taxon>
        <taxon>Spirochaetales</taxon>
        <taxon>Treponemataceae</taxon>
        <taxon>Treponema</taxon>
    </lineage>
</organism>
<dbReference type="InterPro" id="IPR017853">
    <property type="entry name" value="GH"/>
</dbReference>
<evidence type="ECO:0000259" key="3">
    <source>
        <dbReference type="Pfam" id="PF01301"/>
    </source>
</evidence>
<dbReference type="Pfam" id="PF01301">
    <property type="entry name" value="Glyco_hydro_35"/>
    <property type="match status" value="1"/>
</dbReference>
<keyword evidence="4" id="KW-0378">Hydrolase</keyword>
<reference evidence="4 5" key="1">
    <citation type="submission" date="2011-09" db="EMBL/GenBank/DDBJ databases">
        <title>The draft genome of Treponema saccharophilum DSM 2985.</title>
        <authorList>
            <consortium name="US DOE Joint Genome Institute (JGI-PGF)"/>
            <person name="Lucas S."/>
            <person name="Copeland A."/>
            <person name="Lapidus A."/>
            <person name="Glavina del Rio T."/>
            <person name="Dalin E."/>
            <person name="Tice H."/>
            <person name="Bruce D."/>
            <person name="Goodwin L."/>
            <person name="Pitluck S."/>
            <person name="Peters L."/>
            <person name="Kyrpides N."/>
            <person name="Mavromatis K."/>
            <person name="Ivanova N."/>
            <person name="Markowitz V."/>
            <person name="Cheng J.-F."/>
            <person name="Hugenholtz P."/>
            <person name="Woyke T."/>
            <person name="Wu D."/>
            <person name="Gronow S."/>
            <person name="Wellnitz S."/>
            <person name="Brambilla E."/>
            <person name="Klenk H.-P."/>
            <person name="Eisen J.A."/>
        </authorList>
    </citation>
    <scope>NUCLEOTIDE SEQUENCE [LARGE SCALE GENOMIC DNA]</scope>
    <source>
        <strain evidence="4 5">DSM 2985</strain>
    </source>
</reference>
<dbReference type="OrthoDB" id="9813184at2"/>
<comment type="caution">
    <text evidence="4">The sequence shown here is derived from an EMBL/GenBank/DDBJ whole genome shotgun (WGS) entry which is preliminary data.</text>
</comment>
<comment type="similarity">
    <text evidence="1 2">Belongs to the glycosyl hydrolase 35 family.</text>
</comment>
<keyword evidence="5" id="KW-1185">Reference proteome</keyword>
<dbReference type="PATRIC" id="fig|907348.3.peg.1460"/>
<dbReference type="AlphaFoldDB" id="H7EKN5"/>
<dbReference type="InterPro" id="IPR031330">
    <property type="entry name" value="Gly_Hdrlase_35_cat"/>
</dbReference>
<dbReference type="PANTHER" id="PTHR23421">
    <property type="entry name" value="BETA-GALACTOSIDASE RELATED"/>
    <property type="match status" value="1"/>
</dbReference>
<protein>
    <submittedName>
        <fullName evidence="4">Glycoside hydrolase family 35</fullName>
    </submittedName>
</protein>
<name>H7EKN5_9SPIR</name>
<evidence type="ECO:0000313" key="5">
    <source>
        <dbReference type="Proteomes" id="UP000003571"/>
    </source>
</evidence>
<proteinExistence type="inferred from homology"/>
<evidence type="ECO:0000256" key="1">
    <source>
        <dbReference type="ARBA" id="ARBA00009809"/>
    </source>
</evidence>
<evidence type="ECO:0000313" key="4">
    <source>
        <dbReference type="EMBL" id="EIC01940.1"/>
    </source>
</evidence>
<dbReference type="EMBL" id="AGRW01000045">
    <property type="protein sequence ID" value="EIC01940.1"/>
    <property type="molecule type" value="Genomic_DNA"/>
</dbReference>
<dbReference type="PRINTS" id="PR00742">
    <property type="entry name" value="GLHYDRLASE35"/>
</dbReference>
<dbReference type="RefSeq" id="WP_002704216.1">
    <property type="nucleotide sequence ID" value="NZ_AGRW01000045.1"/>
</dbReference>